<name>A0A0N4WUE0_HAEPC</name>
<gene>
    <name evidence="2" type="ORF">HPLM_LOCUS15254</name>
</gene>
<protein>
    <submittedName>
        <fullName evidence="4">Secreted protein</fullName>
    </submittedName>
</protein>
<sequence length="81" mass="9473">MRQNHFRMKSLICILIFAAYAHWASGFLTEWCSFSRESGWSCTNYFTGKTVHFKGDPSQWFGMLTTTPSPWMLAHPYDLML</sequence>
<dbReference type="OMA" id="HWASGFL"/>
<dbReference type="Proteomes" id="UP000268014">
    <property type="component" value="Unassembled WGS sequence"/>
</dbReference>
<keyword evidence="3" id="KW-1185">Reference proteome</keyword>
<reference evidence="4" key="1">
    <citation type="submission" date="2017-02" db="UniProtKB">
        <authorList>
            <consortium name="WormBaseParasite"/>
        </authorList>
    </citation>
    <scope>IDENTIFICATION</scope>
</reference>
<evidence type="ECO:0000313" key="3">
    <source>
        <dbReference type="Proteomes" id="UP000268014"/>
    </source>
</evidence>
<feature type="signal peptide" evidence="1">
    <location>
        <begin position="1"/>
        <end position="26"/>
    </location>
</feature>
<dbReference type="OrthoDB" id="10276405at2759"/>
<reference evidence="2 3" key="2">
    <citation type="submission" date="2018-11" db="EMBL/GenBank/DDBJ databases">
        <authorList>
            <consortium name="Pathogen Informatics"/>
        </authorList>
    </citation>
    <scope>NUCLEOTIDE SEQUENCE [LARGE SCALE GENOMIC DNA]</scope>
    <source>
        <strain evidence="2 3">MHpl1</strain>
    </source>
</reference>
<dbReference type="WBParaSite" id="HPLM_0001526201-mRNA-1">
    <property type="protein sequence ID" value="HPLM_0001526201-mRNA-1"/>
    <property type="gene ID" value="HPLM_0001526201"/>
</dbReference>
<evidence type="ECO:0000313" key="4">
    <source>
        <dbReference type="WBParaSite" id="HPLM_0001526201-mRNA-1"/>
    </source>
</evidence>
<organism evidence="4">
    <name type="scientific">Haemonchus placei</name>
    <name type="common">Barber's pole worm</name>
    <dbReference type="NCBI Taxonomy" id="6290"/>
    <lineage>
        <taxon>Eukaryota</taxon>
        <taxon>Metazoa</taxon>
        <taxon>Ecdysozoa</taxon>
        <taxon>Nematoda</taxon>
        <taxon>Chromadorea</taxon>
        <taxon>Rhabditida</taxon>
        <taxon>Rhabditina</taxon>
        <taxon>Rhabditomorpha</taxon>
        <taxon>Strongyloidea</taxon>
        <taxon>Trichostrongylidae</taxon>
        <taxon>Haemonchus</taxon>
    </lineage>
</organism>
<dbReference type="EMBL" id="UZAF01018904">
    <property type="protein sequence ID" value="VDO55944.1"/>
    <property type="molecule type" value="Genomic_DNA"/>
</dbReference>
<proteinExistence type="predicted"/>
<feature type="chain" id="PRO_5043124191" evidence="1">
    <location>
        <begin position="27"/>
        <end position="81"/>
    </location>
</feature>
<evidence type="ECO:0000313" key="2">
    <source>
        <dbReference type="EMBL" id="VDO55944.1"/>
    </source>
</evidence>
<accession>A0A0N4WUE0</accession>
<dbReference type="AlphaFoldDB" id="A0A0N4WUE0"/>
<evidence type="ECO:0000256" key="1">
    <source>
        <dbReference type="SAM" id="SignalP"/>
    </source>
</evidence>
<keyword evidence="1" id="KW-0732">Signal</keyword>